<dbReference type="RefSeq" id="WP_129349405.1">
    <property type="nucleotide sequence ID" value="NZ_CP012670.1"/>
</dbReference>
<feature type="transmembrane region" description="Helical" evidence="1">
    <location>
        <begin position="44"/>
        <end position="65"/>
    </location>
</feature>
<evidence type="ECO:0000313" key="2">
    <source>
        <dbReference type="EMBL" id="AUX23903.1"/>
    </source>
</evidence>
<evidence type="ECO:0000256" key="1">
    <source>
        <dbReference type="SAM" id="Phobius"/>
    </source>
</evidence>
<protein>
    <submittedName>
        <fullName evidence="2">Uncharacterized protein</fullName>
    </submittedName>
</protein>
<evidence type="ECO:0000313" key="3">
    <source>
        <dbReference type="Proteomes" id="UP000295781"/>
    </source>
</evidence>
<dbReference type="AlphaFoldDB" id="A0A4P2Q4P9"/>
<dbReference type="EMBL" id="CP012670">
    <property type="protein sequence ID" value="AUX23903.1"/>
    <property type="molecule type" value="Genomic_DNA"/>
</dbReference>
<dbReference type="OrthoDB" id="5525504at2"/>
<dbReference type="Proteomes" id="UP000295781">
    <property type="component" value="Chromosome"/>
</dbReference>
<reference evidence="2 3" key="1">
    <citation type="submission" date="2015-09" db="EMBL/GenBank/DDBJ databases">
        <title>Sorangium comparison.</title>
        <authorList>
            <person name="Zaburannyi N."/>
            <person name="Bunk B."/>
            <person name="Overmann J."/>
            <person name="Mueller R."/>
        </authorList>
    </citation>
    <scope>NUCLEOTIDE SEQUENCE [LARGE SCALE GENOMIC DNA]</scope>
    <source>
        <strain evidence="2 3">So ceGT47</strain>
    </source>
</reference>
<keyword evidence="1" id="KW-0812">Transmembrane</keyword>
<name>A0A4P2Q4P9_SORCE</name>
<feature type="transmembrane region" description="Helical" evidence="1">
    <location>
        <begin position="72"/>
        <end position="90"/>
    </location>
</feature>
<organism evidence="2 3">
    <name type="scientific">Sorangium cellulosum</name>
    <name type="common">Polyangium cellulosum</name>
    <dbReference type="NCBI Taxonomy" id="56"/>
    <lineage>
        <taxon>Bacteria</taxon>
        <taxon>Pseudomonadati</taxon>
        <taxon>Myxococcota</taxon>
        <taxon>Polyangia</taxon>
        <taxon>Polyangiales</taxon>
        <taxon>Polyangiaceae</taxon>
        <taxon>Sorangium</taxon>
    </lineage>
</organism>
<keyword evidence="1" id="KW-0472">Membrane</keyword>
<keyword evidence="1" id="KW-1133">Transmembrane helix</keyword>
<proteinExistence type="predicted"/>
<accession>A0A4P2Q4P9</accession>
<sequence>MARPRLARLEAPLRVAAALVGTLPVAVLSSVCLARVVPLSEGARGTLGFSLVVPLWVAAMCVAFLARNAARAWGVCAALTAALAAIVYGAPL</sequence>
<gene>
    <name evidence="2" type="ORF">SOCEGT47_044330</name>
</gene>